<proteinExistence type="predicted"/>
<dbReference type="Proteomes" id="UP001300672">
    <property type="component" value="Chromosome"/>
</dbReference>
<dbReference type="SUPFAM" id="SSF88723">
    <property type="entry name" value="PIN domain-like"/>
    <property type="match status" value="1"/>
</dbReference>
<dbReference type="AlphaFoldDB" id="A0AA95H5H9"/>
<name>A0AA95H5H9_9GAMM</name>
<dbReference type="Pfam" id="PF01850">
    <property type="entry name" value="PIN"/>
    <property type="match status" value="1"/>
</dbReference>
<sequence>MTRRVLLDTNLLIAAFDATSTTSEEKRTHAKTILSHLLSDNEVALAITPLIRYEVLRGIAWLDPENYQDLKNILSAFTEFDISREVSELAADLYRFDKHQAEQKNENKNLEKRKFDIFHLACSKCNHLELASQDTDIAKLNLLYCEYTAACDEVKLEPTNPLLAVP</sequence>
<reference evidence="2" key="2">
    <citation type="submission" date="2023-04" db="EMBL/GenBank/DDBJ databases">
        <authorList>
            <person name="Beletskiy A.V."/>
            <person name="Mardanov A.V."/>
            <person name="Ravin N.V."/>
        </authorList>
    </citation>
    <scope>NUCLEOTIDE SEQUENCE</scope>
    <source>
        <strain evidence="2">GKL-01</strain>
    </source>
</reference>
<protein>
    <submittedName>
        <fullName evidence="2">PIN domain-containing protein</fullName>
    </submittedName>
</protein>
<accession>A0AA95H5H9</accession>
<feature type="domain" description="PIN" evidence="1">
    <location>
        <begin position="5"/>
        <end position="140"/>
    </location>
</feature>
<dbReference type="InterPro" id="IPR029060">
    <property type="entry name" value="PIN-like_dom_sf"/>
</dbReference>
<reference evidence="2" key="1">
    <citation type="journal article" date="2023" name="Int. J. Mol. Sci.">
        <title>Metagenomics Revealed a New Genus 'Candidatus Thiocaldithrix dubininis' gen. nov., sp. nov. and a New Species 'Candidatus Thiothrix putei' sp. nov. in the Family Thiotrichaceae, Some Members of Which Have Traits of Both Na+- and H+-Motive Energetics.</title>
        <authorList>
            <person name="Ravin N.V."/>
            <person name="Muntyan M.S."/>
            <person name="Smolyakov D.D."/>
            <person name="Rudenko T.S."/>
            <person name="Beletsky A.V."/>
            <person name="Mardanov A.V."/>
            <person name="Grabovich M.Y."/>
        </authorList>
    </citation>
    <scope>NUCLEOTIDE SEQUENCE</scope>
    <source>
        <strain evidence="2">GKL-01</strain>
    </source>
</reference>
<organism evidence="2">
    <name type="scientific">Candidatus Thiocaldithrix dubininis</name>
    <dbReference type="NCBI Taxonomy" id="3080823"/>
    <lineage>
        <taxon>Bacteria</taxon>
        <taxon>Pseudomonadati</taxon>
        <taxon>Pseudomonadota</taxon>
        <taxon>Gammaproteobacteria</taxon>
        <taxon>Thiotrichales</taxon>
        <taxon>Thiotrichaceae</taxon>
        <taxon>Candidatus Thiocaldithrix</taxon>
    </lineage>
</organism>
<dbReference type="KEGG" id="tdu:QJT80_01195"/>
<dbReference type="EMBL" id="CP124755">
    <property type="protein sequence ID" value="WGZ91101.1"/>
    <property type="molecule type" value="Genomic_DNA"/>
</dbReference>
<dbReference type="InterPro" id="IPR002716">
    <property type="entry name" value="PIN_dom"/>
</dbReference>
<evidence type="ECO:0000313" key="2">
    <source>
        <dbReference type="EMBL" id="WGZ91101.1"/>
    </source>
</evidence>
<dbReference type="Gene3D" id="3.40.50.1010">
    <property type="entry name" value="5'-nuclease"/>
    <property type="match status" value="1"/>
</dbReference>
<gene>
    <name evidence="2" type="ORF">QJT80_01195</name>
</gene>
<evidence type="ECO:0000259" key="1">
    <source>
        <dbReference type="Pfam" id="PF01850"/>
    </source>
</evidence>